<dbReference type="Pfam" id="PF00703">
    <property type="entry name" value="Glyco_hydro_2"/>
    <property type="match status" value="1"/>
</dbReference>
<dbReference type="SUPFAM" id="SSF51445">
    <property type="entry name" value="(Trans)glycosidases"/>
    <property type="match status" value="1"/>
</dbReference>
<organism evidence="8 9">
    <name type="scientific">Bifidobacterium olomucense</name>
    <dbReference type="NCBI Taxonomy" id="2675324"/>
    <lineage>
        <taxon>Bacteria</taxon>
        <taxon>Bacillati</taxon>
        <taxon>Actinomycetota</taxon>
        <taxon>Actinomycetes</taxon>
        <taxon>Bifidobacteriales</taxon>
        <taxon>Bifidobacteriaceae</taxon>
        <taxon>Bifidobacterium</taxon>
    </lineage>
</organism>
<dbReference type="EC" id="3.2.1.25" evidence="3"/>
<dbReference type="Gene3D" id="2.60.40.10">
    <property type="entry name" value="Immunoglobulins"/>
    <property type="match status" value="1"/>
</dbReference>
<sequence>MTHTPNTFAAISDGWTVRALNPQAAPESVRDAISVGIPAAVPGEVTLDLLNAGLIDEPFDGDNEDRQQWIGDVDWQFETTFDWHADGKARHDLVACGLDTVATVTLNGQLVGVAQNYHRSYRWDVRGQLCEGVNTLAVTFASSVRESDRRERELGYYPHTEHHAFNQLRKPSYQFGWDWGIDVANAGMWREIGIDSWSDVRFKAVRPLVDVRPDGVGVLTTTVEIEREGEGRVMTSADAHTQQKPVPVTVTIAGPGLTEAVEVAGEVEYGRDAATITAVVPDARLWWPLGYGEQPLYDVTVTAGAAASADGGPAATWTGRVGFRTTRVDTRADADGRPFQIYVNEVPVHARGYNWVPIDAFLSRGDRAFYAQRFADLVESNSNMVRAWGGSIYESDDFYDLADELGIMVWQDFMLACAAYPEDAATRAEIEAEAREHINRLSPHPSLIVWNGSNENYVAYAEWGGFKQALRDDDKPTNVYGYGEKGWGDWYYSELFPKLLAELDPTHVYLPSSPMSFTPFVDANKSGDGTMHIWDVWNRVDYTKYADYTPRFADEFGYQAPPAFSTLTRVVHDEPLDPFGKQMLVHQKASGGNVKLARGMRGHLTPGHIDDVSYGGVVNGRPSDGEHSWLIPTDRWASIEDWHWACQLQQAQAIRFGVSHMRSLEPVNAGALIWQLNDDWPVVSWAAVDYYGHRKPLWHASRDFFAPRFATIQPRTSERFREEHSWEGVPVATDQLALVVANDTLSAWSGTWTVERRDIAGGAVLASKSFDVTFEVGEPGHVTLTLDEAVASFGDPSREILVATPVVAGAVTDGAAEFARVIYNPADVIDQQLDRTPIDANVVVNANGGYDLTVTAHAYVRDVFCMVDKVDQDAAIDGGMVTLLPGESVTWHITAAAGLDPAAFAASNVLRTANDLKR</sequence>
<evidence type="ECO:0000259" key="7">
    <source>
        <dbReference type="Pfam" id="PF22666"/>
    </source>
</evidence>
<dbReference type="Pfam" id="PF22666">
    <property type="entry name" value="Glyco_hydro_2_N2"/>
    <property type="match status" value="1"/>
</dbReference>
<name>A0A7Y0EXF0_9BIFI</name>
<dbReference type="GO" id="GO:0006516">
    <property type="term" value="P:glycoprotein catabolic process"/>
    <property type="evidence" value="ECO:0007669"/>
    <property type="project" value="TreeGrafter"/>
</dbReference>
<accession>A0A7Y0EXF0</accession>
<keyword evidence="4" id="KW-0378">Hydrolase</keyword>
<dbReference type="InterPro" id="IPR013783">
    <property type="entry name" value="Ig-like_fold"/>
</dbReference>
<dbReference type="FunFam" id="3.20.20.80:FF:000050">
    <property type="entry name" value="Beta-mannosidase B"/>
    <property type="match status" value="1"/>
</dbReference>
<dbReference type="InterPro" id="IPR006102">
    <property type="entry name" value="Ig-like_GH2"/>
</dbReference>
<dbReference type="Proteomes" id="UP000543419">
    <property type="component" value="Unassembled WGS sequence"/>
</dbReference>
<evidence type="ECO:0000256" key="4">
    <source>
        <dbReference type="ARBA" id="ARBA00022801"/>
    </source>
</evidence>
<dbReference type="EMBL" id="JAAIIG010000004">
    <property type="protein sequence ID" value="NMM98180.1"/>
    <property type="molecule type" value="Genomic_DNA"/>
</dbReference>
<keyword evidence="9" id="KW-1185">Reference proteome</keyword>
<feature type="domain" description="Beta-mannosidase-like galactose-binding" evidence="7">
    <location>
        <begin position="24"/>
        <end position="190"/>
    </location>
</feature>
<dbReference type="InterPro" id="IPR050887">
    <property type="entry name" value="Beta-mannosidase_GH2"/>
</dbReference>
<dbReference type="InterPro" id="IPR036156">
    <property type="entry name" value="Beta-gal/glucu_dom_sf"/>
</dbReference>
<dbReference type="AlphaFoldDB" id="A0A7Y0EXF0"/>
<dbReference type="Gene3D" id="3.20.20.80">
    <property type="entry name" value="Glycosidases"/>
    <property type="match status" value="1"/>
</dbReference>
<evidence type="ECO:0000256" key="1">
    <source>
        <dbReference type="ARBA" id="ARBA00000829"/>
    </source>
</evidence>
<evidence type="ECO:0000256" key="2">
    <source>
        <dbReference type="ARBA" id="ARBA00007401"/>
    </source>
</evidence>
<feature type="domain" description="Glycoside hydrolase family 2 immunoglobulin-like beta-sandwich" evidence="6">
    <location>
        <begin position="229"/>
        <end position="324"/>
    </location>
</feature>
<evidence type="ECO:0000259" key="6">
    <source>
        <dbReference type="Pfam" id="PF00703"/>
    </source>
</evidence>
<dbReference type="GO" id="GO:0005975">
    <property type="term" value="P:carbohydrate metabolic process"/>
    <property type="evidence" value="ECO:0007669"/>
    <property type="project" value="UniProtKB-ARBA"/>
</dbReference>
<evidence type="ECO:0000256" key="5">
    <source>
        <dbReference type="ARBA" id="ARBA00023295"/>
    </source>
</evidence>
<dbReference type="InterPro" id="IPR008979">
    <property type="entry name" value="Galactose-bd-like_sf"/>
</dbReference>
<comment type="caution">
    <text evidence="8">The sequence shown here is derived from an EMBL/GenBank/DDBJ whole genome shotgun (WGS) entry which is preliminary data.</text>
</comment>
<proteinExistence type="inferred from homology"/>
<dbReference type="PANTHER" id="PTHR43730">
    <property type="entry name" value="BETA-MANNOSIDASE"/>
    <property type="match status" value="1"/>
</dbReference>
<dbReference type="Gene3D" id="2.60.120.260">
    <property type="entry name" value="Galactose-binding domain-like"/>
    <property type="match status" value="1"/>
</dbReference>
<keyword evidence="5" id="KW-0326">Glycosidase</keyword>
<protein>
    <recommendedName>
        <fullName evidence="3">beta-mannosidase</fullName>
        <ecNumber evidence="3">3.2.1.25</ecNumber>
    </recommendedName>
</protein>
<gene>
    <name evidence="8" type="ORF">G1C97_1129</name>
</gene>
<dbReference type="InterPro" id="IPR017853">
    <property type="entry name" value="GH"/>
</dbReference>
<evidence type="ECO:0000256" key="3">
    <source>
        <dbReference type="ARBA" id="ARBA00012754"/>
    </source>
</evidence>
<dbReference type="SUPFAM" id="SSF49303">
    <property type="entry name" value="beta-Galactosidase/glucuronidase domain"/>
    <property type="match status" value="1"/>
</dbReference>
<evidence type="ECO:0000313" key="9">
    <source>
        <dbReference type="Proteomes" id="UP000543419"/>
    </source>
</evidence>
<dbReference type="GO" id="GO:0004567">
    <property type="term" value="F:beta-mannosidase activity"/>
    <property type="evidence" value="ECO:0007669"/>
    <property type="project" value="UniProtKB-EC"/>
</dbReference>
<dbReference type="RefSeq" id="WP_169240944.1">
    <property type="nucleotide sequence ID" value="NZ_JAAIIG010000004.1"/>
</dbReference>
<comment type="catalytic activity">
    <reaction evidence="1">
        <text>Hydrolysis of terminal, non-reducing beta-D-mannose residues in beta-D-mannosides.</text>
        <dbReference type="EC" id="3.2.1.25"/>
    </reaction>
</comment>
<dbReference type="SUPFAM" id="SSF49785">
    <property type="entry name" value="Galactose-binding domain-like"/>
    <property type="match status" value="1"/>
</dbReference>
<reference evidence="8 9" key="1">
    <citation type="submission" date="2020-02" db="EMBL/GenBank/DDBJ databases">
        <title>Characterization of phylogenetic diversity of novel bifidobacterial species isolated in Czech ZOOs.</title>
        <authorList>
            <person name="Lugli G.A."/>
            <person name="Vera N.B."/>
            <person name="Ventura M."/>
        </authorList>
    </citation>
    <scope>NUCLEOTIDE SEQUENCE [LARGE SCALE GENOMIC DNA]</scope>
    <source>
        <strain evidence="8 9">DSM 109959</strain>
    </source>
</reference>
<dbReference type="InterPro" id="IPR054593">
    <property type="entry name" value="Beta-mannosidase-like_N2"/>
</dbReference>
<dbReference type="PANTHER" id="PTHR43730:SF1">
    <property type="entry name" value="BETA-MANNOSIDASE"/>
    <property type="match status" value="1"/>
</dbReference>
<evidence type="ECO:0000313" key="8">
    <source>
        <dbReference type="EMBL" id="NMM98180.1"/>
    </source>
</evidence>
<comment type="similarity">
    <text evidence="2">Belongs to the glycosyl hydrolase 2 family.</text>
</comment>